<protein>
    <submittedName>
        <fullName evidence="9">Camp-dependent protein kinase catalytic</fullName>
    </submittedName>
</protein>
<dbReference type="GO" id="GO:0004674">
    <property type="term" value="F:protein serine/threonine kinase activity"/>
    <property type="evidence" value="ECO:0007669"/>
    <property type="project" value="UniProtKB-KW"/>
</dbReference>
<dbReference type="PROSITE" id="PS50011">
    <property type="entry name" value="PROTEIN_KINASE_DOM"/>
    <property type="match status" value="1"/>
</dbReference>
<dbReference type="PROSITE" id="PS00107">
    <property type="entry name" value="PROTEIN_KINASE_ATP"/>
    <property type="match status" value="1"/>
</dbReference>
<name>A0A078AEW7_STYLE</name>
<dbReference type="AlphaFoldDB" id="A0A078AEW7"/>
<feature type="region of interest" description="Disordered" evidence="7">
    <location>
        <begin position="936"/>
        <end position="955"/>
    </location>
</feature>
<keyword evidence="3 6" id="KW-0547">Nucleotide-binding</keyword>
<feature type="compositionally biased region" description="Polar residues" evidence="7">
    <location>
        <begin position="653"/>
        <end position="683"/>
    </location>
</feature>
<evidence type="ECO:0000256" key="2">
    <source>
        <dbReference type="ARBA" id="ARBA00022679"/>
    </source>
</evidence>
<dbReference type="CDD" id="cd05123">
    <property type="entry name" value="STKc_AGC"/>
    <property type="match status" value="1"/>
</dbReference>
<evidence type="ECO:0000259" key="8">
    <source>
        <dbReference type="PROSITE" id="PS50011"/>
    </source>
</evidence>
<dbReference type="InterPro" id="IPR011009">
    <property type="entry name" value="Kinase-like_dom_sf"/>
</dbReference>
<feature type="binding site" evidence="6">
    <location>
        <position position="193"/>
    </location>
    <ligand>
        <name>ATP</name>
        <dbReference type="ChEBI" id="CHEBI:30616"/>
    </ligand>
</feature>
<keyword evidence="5 6" id="KW-0067">ATP-binding</keyword>
<reference evidence="9 10" key="1">
    <citation type="submission" date="2014-06" db="EMBL/GenBank/DDBJ databases">
        <authorList>
            <person name="Swart Estienne"/>
        </authorList>
    </citation>
    <scope>NUCLEOTIDE SEQUENCE [LARGE SCALE GENOMIC DNA]</scope>
    <source>
        <strain evidence="9 10">130c</strain>
    </source>
</reference>
<accession>A0A078AEW7</accession>
<organism evidence="9 10">
    <name type="scientific">Stylonychia lemnae</name>
    <name type="common">Ciliate</name>
    <dbReference type="NCBI Taxonomy" id="5949"/>
    <lineage>
        <taxon>Eukaryota</taxon>
        <taxon>Sar</taxon>
        <taxon>Alveolata</taxon>
        <taxon>Ciliophora</taxon>
        <taxon>Intramacronucleata</taxon>
        <taxon>Spirotrichea</taxon>
        <taxon>Stichotrichia</taxon>
        <taxon>Sporadotrichida</taxon>
        <taxon>Oxytrichidae</taxon>
        <taxon>Stylonychinae</taxon>
        <taxon>Stylonychia</taxon>
    </lineage>
</organism>
<dbReference type="Proteomes" id="UP000039865">
    <property type="component" value="Unassembled WGS sequence"/>
</dbReference>
<evidence type="ECO:0000313" key="9">
    <source>
        <dbReference type="EMBL" id="CDW80366.1"/>
    </source>
</evidence>
<dbReference type="InterPro" id="IPR045270">
    <property type="entry name" value="STKc_AGC"/>
</dbReference>
<dbReference type="FunFam" id="3.30.200.20:FF:000042">
    <property type="entry name" value="Aurora kinase A"/>
    <property type="match status" value="1"/>
</dbReference>
<dbReference type="InterPro" id="IPR000719">
    <property type="entry name" value="Prot_kinase_dom"/>
</dbReference>
<feature type="domain" description="Protein kinase" evidence="8">
    <location>
        <begin position="160"/>
        <end position="418"/>
    </location>
</feature>
<dbReference type="PANTHER" id="PTHR24351">
    <property type="entry name" value="RIBOSOMAL PROTEIN S6 KINASE"/>
    <property type="match status" value="1"/>
</dbReference>
<dbReference type="InterPro" id="IPR017441">
    <property type="entry name" value="Protein_kinase_ATP_BS"/>
</dbReference>
<evidence type="ECO:0000256" key="1">
    <source>
        <dbReference type="ARBA" id="ARBA00022527"/>
    </source>
</evidence>
<dbReference type="GO" id="GO:0005524">
    <property type="term" value="F:ATP binding"/>
    <property type="evidence" value="ECO:0007669"/>
    <property type="project" value="UniProtKB-UniRule"/>
</dbReference>
<feature type="compositionally biased region" description="Polar residues" evidence="7">
    <location>
        <begin position="945"/>
        <end position="955"/>
    </location>
</feature>
<dbReference type="Gene3D" id="3.30.200.20">
    <property type="entry name" value="Phosphorylase Kinase, domain 1"/>
    <property type="match status" value="2"/>
</dbReference>
<keyword evidence="2" id="KW-0808">Transferase</keyword>
<gene>
    <name evidence="9" type="primary">Contig12497.g13337</name>
    <name evidence="9" type="ORF">STYLEM_9364</name>
</gene>
<evidence type="ECO:0000256" key="3">
    <source>
        <dbReference type="ARBA" id="ARBA00022741"/>
    </source>
</evidence>
<dbReference type="SUPFAM" id="SSF56112">
    <property type="entry name" value="Protein kinase-like (PK-like)"/>
    <property type="match status" value="1"/>
</dbReference>
<evidence type="ECO:0000256" key="7">
    <source>
        <dbReference type="SAM" id="MobiDB-lite"/>
    </source>
</evidence>
<feature type="region of interest" description="Disordered" evidence="7">
    <location>
        <begin position="1137"/>
        <end position="1163"/>
    </location>
</feature>
<dbReference type="Gene3D" id="1.10.510.10">
    <property type="entry name" value="Transferase(Phosphotransferase) domain 1"/>
    <property type="match status" value="1"/>
</dbReference>
<keyword evidence="1" id="KW-0723">Serine/threonine-protein kinase</keyword>
<evidence type="ECO:0000256" key="5">
    <source>
        <dbReference type="ARBA" id="ARBA00022840"/>
    </source>
</evidence>
<evidence type="ECO:0000256" key="6">
    <source>
        <dbReference type="PROSITE-ProRule" id="PRU10141"/>
    </source>
</evidence>
<dbReference type="InParanoid" id="A0A078AEW7"/>
<dbReference type="EMBL" id="CCKQ01008903">
    <property type="protein sequence ID" value="CDW80366.1"/>
    <property type="molecule type" value="Genomic_DNA"/>
</dbReference>
<evidence type="ECO:0000313" key="10">
    <source>
        <dbReference type="Proteomes" id="UP000039865"/>
    </source>
</evidence>
<keyword evidence="10" id="KW-1185">Reference proteome</keyword>
<proteinExistence type="predicted"/>
<evidence type="ECO:0000256" key="4">
    <source>
        <dbReference type="ARBA" id="ARBA00022777"/>
    </source>
</evidence>
<sequence>MGNTHSLNDNTYSQQAVQYPNLLKQFSLIKAKKQIKINILFPKQMRLNNFHFTANLDPTYESQSQTLENLKILTVNDLYFLAEQYIFRNGVFGRKILYLESFSQNEALDYFLTQRSMSLECLLENQIYGLDLKAFFKNAKLKGEVSPDRKVKNGVSLSDFMIIRELGKGGFSRVQLVRSKFNGNLYALKSIKKELLDTEQKQNSVEVERQILEKVKNNHIILMHHYFETDNYYHYILDFCPGGELYFHLKNLSKFDEKLAKSIIPENILIDINGKIKLTDFGLSKLNFTQRQRTFSFCGSPEYLSPEMLSYNMQVHQLKNMKYNQSIDYISEQVEGYGFMIDFYSLGVLMYEMLVGLPPFYDPNKMKMFNMILYKEPKFPGSMSIKAKDLLSRLLEKNPNKRIGNYQGIRDIKSHPFFGDINWNSDNYKVQLKPSFIFSNFKANEIGSFQTRKSSFLVMDRPISTLGKQSPKKKINNIFSGRKHSDNSIMKIRSKDTTPQKEEILIEEVQEEEILNPSHLIDNNQFFRSSIIDKFQQNPFVQPMKRDLSSNSIYDPLAPMETSTCNVVSQYGSPNKIKIATIEEDPEIIDDDEIEVSMSLPKQQGASKVFTREYFKPKDKFQETNFSNIKMIHSSDIRKVSSKKKLRQLHMFKSQQFDSSSNDGGSGIQKQTQNKTMSQLNRQRSLERPQIMESTLFKTQYDSRKLNFYQQIQELSEHGLIFSSKSISKKCSPKRFRLSQNSIDLSRCNDDFPLSDNLRDSITKTHLNDNSNNRETNLFNFKIQPQQMSILHTSSFDEDKLTARSIHQRRLVTQVEEQHHNKSLLNTDSDSYRETMQDNNYISKRSNSSANYNQVKKTQEELTQKFKALGVTKKIPQFFGVEKKNPKVFGDHTNSLNKSKTQLNQSMKPQNFKHFIVRPQLQKSATQNVSDENIKDTLDSDKMGMSTSFNDNSTKSKAYSTKTIQINLLQCQKKISCQQQNAKNVIERPQSSSYQIKNTKHQTSEQYTKIIEYIQKPQMSNSSQQSIREDEKTRNMSLKRPIISTLNINNLSETTKRIIDQVEQLNSMQPIISKQYQHQQQLQQLQTFQQQPSQQMNLNQHLKQMNAYGRKNSIMTPSSQVQAKNSANTALNKSLNRQAKPQKSYHTNTTNINVLSPRTAMPN</sequence>
<dbReference type="Pfam" id="PF00069">
    <property type="entry name" value="Pkinase"/>
    <property type="match status" value="2"/>
</dbReference>
<keyword evidence="4 9" id="KW-0418">Kinase</keyword>
<feature type="region of interest" description="Disordered" evidence="7">
    <location>
        <begin position="653"/>
        <end position="686"/>
    </location>
</feature>